<gene>
    <name evidence="10" type="ORF">AAP_04669</name>
</gene>
<comment type="caution">
    <text evidence="10">The sequence shown here is derived from an EMBL/GenBank/DDBJ whole genome shotgun (WGS) entry which is preliminary data.</text>
</comment>
<dbReference type="AlphaFoldDB" id="A0A167WI37"/>
<feature type="transmembrane region" description="Helical" evidence="8">
    <location>
        <begin position="289"/>
        <end position="309"/>
    </location>
</feature>
<dbReference type="VEuPathDB" id="FungiDB:AAP_04669"/>
<evidence type="ECO:0000256" key="7">
    <source>
        <dbReference type="RuleBase" id="RU003346"/>
    </source>
</evidence>
<dbReference type="InterPro" id="IPR050360">
    <property type="entry name" value="MFS_Sugar_Transporters"/>
</dbReference>
<comment type="similarity">
    <text evidence="2 7">Belongs to the major facilitator superfamily. Sugar transporter (TC 2.A.1.1) family.</text>
</comment>
<keyword evidence="11" id="KW-1185">Reference proteome</keyword>
<evidence type="ECO:0000256" key="8">
    <source>
        <dbReference type="SAM" id="Phobius"/>
    </source>
</evidence>
<feature type="transmembrane region" description="Helical" evidence="8">
    <location>
        <begin position="354"/>
        <end position="376"/>
    </location>
</feature>
<reference evidence="10 11" key="1">
    <citation type="journal article" date="2016" name="Genome Biol. Evol.">
        <title>Divergent and convergent evolution of fungal pathogenicity.</title>
        <authorList>
            <person name="Shang Y."/>
            <person name="Xiao G."/>
            <person name="Zheng P."/>
            <person name="Cen K."/>
            <person name="Zhan S."/>
            <person name="Wang C."/>
        </authorList>
    </citation>
    <scope>NUCLEOTIDE SEQUENCE [LARGE SCALE GENOMIC DNA]</scope>
    <source>
        <strain evidence="10 11">ARSEF 7405</strain>
    </source>
</reference>
<keyword evidence="4 8" id="KW-0812">Transmembrane</keyword>
<feature type="transmembrane region" description="Helical" evidence="8">
    <location>
        <begin position="107"/>
        <end position="127"/>
    </location>
</feature>
<evidence type="ECO:0000313" key="10">
    <source>
        <dbReference type="EMBL" id="KZZ88877.1"/>
    </source>
</evidence>
<proteinExistence type="inferred from homology"/>
<dbReference type="Gene3D" id="1.20.1250.20">
    <property type="entry name" value="MFS general substrate transporter like domains"/>
    <property type="match status" value="1"/>
</dbReference>
<evidence type="ECO:0000256" key="6">
    <source>
        <dbReference type="ARBA" id="ARBA00023136"/>
    </source>
</evidence>
<feature type="transmembrane region" description="Helical" evidence="8">
    <location>
        <begin position="329"/>
        <end position="347"/>
    </location>
</feature>
<feature type="transmembrane region" description="Helical" evidence="8">
    <location>
        <begin position="388"/>
        <end position="412"/>
    </location>
</feature>
<dbReference type="InterPro" id="IPR003663">
    <property type="entry name" value="Sugar/inositol_transpt"/>
</dbReference>
<dbReference type="PANTHER" id="PTHR48022:SF64">
    <property type="entry name" value="MAJOR FACILITATOR SUPERFAMILY (MFS) PROFILE DOMAIN-CONTAINING PROTEIN"/>
    <property type="match status" value="1"/>
</dbReference>
<dbReference type="PROSITE" id="PS50850">
    <property type="entry name" value="MFS"/>
    <property type="match status" value="1"/>
</dbReference>
<dbReference type="InterPro" id="IPR036259">
    <property type="entry name" value="MFS_trans_sf"/>
</dbReference>
<name>A0A167WI37_9EURO</name>
<comment type="subcellular location">
    <subcellularLocation>
        <location evidence="1">Membrane</location>
        <topology evidence="1">Multi-pass membrane protein</topology>
    </subcellularLocation>
</comment>
<dbReference type="EMBL" id="AZGZ01000023">
    <property type="protein sequence ID" value="KZZ88877.1"/>
    <property type="molecule type" value="Genomic_DNA"/>
</dbReference>
<evidence type="ECO:0000256" key="2">
    <source>
        <dbReference type="ARBA" id="ARBA00010992"/>
    </source>
</evidence>
<dbReference type="Proteomes" id="UP000242877">
    <property type="component" value="Unassembled WGS sequence"/>
</dbReference>
<dbReference type="InterPro" id="IPR005828">
    <property type="entry name" value="MFS_sugar_transport-like"/>
</dbReference>
<feature type="transmembrane region" description="Helical" evidence="8">
    <location>
        <begin position="424"/>
        <end position="441"/>
    </location>
</feature>
<feature type="transmembrane region" description="Helical" evidence="8">
    <location>
        <begin position="133"/>
        <end position="154"/>
    </location>
</feature>
<protein>
    <submittedName>
        <fullName evidence="10">MFS hexose transporter</fullName>
    </submittedName>
</protein>
<evidence type="ECO:0000256" key="5">
    <source>
        <dbReference type="ARBA" id="ARBA00022989"/>
    </source>
</evidence>
<dbReference type="PRINTS" id="PR00171">
    <property type="entry name" value="SUGRTRNSPORT"/>
</dbReference>
<evidence type="ECO:0000256" key="4">
    <source>
        <dbReference type="ARBA" id="ARBA00022692"/>
    </source>
</evidence>
<feature type="domain" description="Major facilitator superfamily (MFS) profile" evidence="9">
    <location>
        <begin position="39"/>
        <end position="476"/>
    </location>
</feature>
<dbReference type="OrthoDB" id="6133115at2759"/>
<dbReference type="InterPro" id="IPR020846">
    <property type="entry name" value="MFS_dom"/>
</dbReference>
<feature type="transmembrane region" description="Helical" evidence="8">
    <location>
        <begin position="453"/>
        <end position="472"/>
    </location>
</feature>
<dbReference type="NCBIfam" id="TIGR00879">
    <property type="entry name" value="SP"/>
    <property type="match status" value="1"/>
</dbReference>
<dbReference type="GO" id="GO:0005351">
    <property type="term" value="F:carbohydrate:proton symporter activity"/>
    <property type="evidence" value="ECO:0007669"/>
    <property type="project" value="TreeGrafter"/>
</dbReference>
<feature type="transmembrane region" description="Helical" evidence="8">
    <location>
        <begin position="166"/>
        <end position="189"/>
    </location>
</feature>
<keyword evidence="5 8" id="KW-1133">Transmembrane helix</keyword>
<organism evidence="10 11">
    <name type="scientific">Ascosphaera apis ARSEF 7405</name>
    <dbReference type="NCBI Taxonomy" id="392613"/>
    <lineage>
        <taxon>Eukaryota</taxon>
        <taxon>Fungi</taxon>
        <taxon>Dikarya</taxon>
        <taxon>Ascomycota</taxon>
        <taxon>Pezizomycotina</taxon>
        <taxon>Eurotiomycetes</taxon>
        <taxon>Eurotiomycetidae</taxon>
        <taxon>Onygenales</taxon>
        <taxon>Ascosphaeraceae</taxon>
        <taxon>Ascosphaera</taxon>
    </lineage>
</organism>
<accession>A0A167WI37</accession>
<sequence length="530" mass="58577">MATNKEKEFERRALEETTIANNKDVVWWKDPGLLKLNSMLFFLMFSEFTQGYDASLINNVQQLHVWQDDFDHPRGSLLGAMSAMYWIGNIVGVIFISSISDHLGRRWCLMVGALLCLLGAGLATGSYNSGMFIAARLILGLGGVIVAAIGPMWVGELAHPAQRATATAMSNTTYSAGAILSAWVTFGSFRMESSWAWRIPTILQAFPSVLQVIGAIVLPESPRWLISVGREQEALEILAKYHGNGDLRDPLVVSEFEEMKQTIEMEIAAKKTAWVELVNTRGNRWRSAILIWCGVCKQWSGNGLVSYYLGSMLKAAGITKELDTTLITATSNMFSFAASIAFAFLPGRVGRRPLLLWSLALMWIVFAVITACSGVFVETGSKPASYVAVAFIYLYNAAHNLGWTGAMMLYVVEILPYSMRAKGMSLFWLVTGATGAFNTYVNPIGLDAIDWKYYFVYMGWIIVEFVVVYFLFIETKGPSLEQIAVLFDGKDATVAGTNATTKKILDEDSKYDEIEVSQVEHAGHYRGGSV</sequence>
<keyword evidence="6 8" id="KW-0472">Membrane</keyword>
<dbReference type="SUPFAM" id="SSF103473">
    <property type="entry name" value="MFS general substrate transporter"/>
    <property type="match status" value="1"/>
</dbReference>
<dbReference type="FunFam" id="1.20.1250.20:FF:000134">
    <property type="entry name" value="MFS sugar transporter protein"/>
    <property type="match status" value="1"/>
</dbReference>
<evidence type="ECO:0000256" key="1">
    <source>
        <dbReference type="ARBA" id="ARBA00004141"/>
    </source>
</evidence>
<keyword evidence="3 7" id="KW-0813">Transport</keyword>
<evidence type="ECO:0000256" key="3">
    <source>
        <dbReference type="ARBA" id="ARBA00022448"/>
    </source>
</evidence>
<dbReference type="GO" id="GO:0016020">
    <property type="term" value="C:membrane"/>
    <property type="evidence" value="ECO:0007669"/>
    <property type="project" value="UniProtKB-SubCell"/>
</dbReference>
<dbReference type="Pfam" id="PF00083">
    <property type="entry name" value="Sugar_tr"/>
    <property type="match status" value="1"/>
</dbReference>
<evidence type="ECO:0000259" key="9">
    <source>
        <dbReference type="PROSITE" id="PS50850"/>
    </source>
</evidence>
<dbReference type="PANTHER" id="PTHR48022">
    <property type="entry name" value="PLASTIDIC GLUCOSE TRANSPORTER 4"/>
    <property type="match status" value="1"/>
</dbReference>
<evidence type="ECO:0000313" key="11">
    <source>
        <dbReference type="Proteomes" id="UP000242877"/>
    </source>
</evidence>
<feature type="transmembrane region" description="Helical" evidence="8">
    <location>
        <begin position="76"/>
        <end position="95"/>
    </location>
</feature>